<evidence type="ECO:0000259" key="3">
    <source>
        <dbReference type="Pfam" id="PF17871"/>
    </source>
</evidence>
<dbReference type="Pfam" id="PF17871">
    <property type="entry name" value="AAA_lid_9"/>
    <property type="match status" value="1"/>
</dbReference>
<evidence type="ECO:0000256" key="1">
    <source>
        <dbReference type="ARBA" id="ARBA00022741"/>
    </source>
</evidence>
<dbReference type="Gene3D" id="3.40.50.300">
    <property type="entry name" value="P-loop containing nucleotide triphosphate hydrolases"/>
    <property type="match status" value="1"/>
</dbReference>
<sequence>MEEDALVAAVELSEKHIADEYLPGKAVSLVDGASAYCGMQGKKIVTKEDIIAEIERLKNT</sequence>
<comment type="caution">
    <text evidence="4">The sequence shown here is derived from an EMBL/GenBank/DDBJ whole genome shotgun (WGS) entry which is preliminary data.</text>
</comment>
<evidence type="ECO:0000313" key="5">
    <source>
        <dbReference type="Proteomes" id="UP000605201"/>
    </source>
</evidence>
<dbReference type="EMBL" id="JACNIG010000191">
    <property type="protein sequence ID" value="MBC8431904.1"/>
    <property type="molecule type" value="Genomic_DNA"/>
</dbReference>
<dbReference type="GO" id="GO:0005524">
    <property type="term" value="F:ATP binding"/>
    <property type="evidence" value="ECO:0007669"/>
    <property type="project" value="UniProtKB-KW"/>
</dbReference>
<proteinExistence type="predicted"/>
<gene>
    <name evidence="4" type="ORF">H8D96_08280</name>
</gene>
<evidence type="ECO:0000313" key="4">
    <source>
        <dbReference type="EMBL" id="MBC8431904.1"/>
    </source>
</evidence>
<keyword evidence="1" id="KW-0547">Nucleotide-binding</keyword>
<evidence type="ECO:0000256" key="2">
    <source>
        <dbReference type="ARBA" id="ARBA00022840"/>
    </source>
</evidence>
<dbReference type="AlphaFoldDB" id="A0A8J6NXT2"/>
<organism evidence="4 5">
    <name type="scientific">Candidatus Desulfatibia vada</name>
    <dbReference type="NCBI Taxonomy" id="2841696"/>
    <lineage>
        <taxon>Bacteria</taxon>
        <taxon>Pseudomonadati</taxon>
        <taxon>Thermodesulfobacteriota</taxon>
        <taxon>Desulfobacteria</taxon>
        <taxon>Desulfobacterales</taxon>
        <taxon>Desulfobacterales incertae sedis</taxon>
        <taxon>Candidatus Desulfatibia</taxon>
    </lineage>
</organism>
<protein>
    <recommendedName>
        <fullName evidence="3">ClpA/ClpB AAA lid domain-containing protein</fullName>
    </recommendedName>
</protein>
<reference evidence="4 5" key="1">
    <citation type="submission" date="2020-08" db="EMBL/GenBank/DDBJ databases">
        <title>Bridging the membrane lipid divide: bacteria of the FCB group superphylum have the potential to synthesize archaeal ether lipids.</title>
        <authorList>
            <person name="Villanueva L."/>
            <person name="Von Meijenfeldt F.A.B."/>
            <person name="Westbye A.B."/>
            <person name="Yadav S."/>
            <person name="Hopmans E.C."/>
            <person name="Dutilh B.E."/>
            <person name="Sinninghe Damste J.S."/>
        </authorList>
    </citation>
    <scope>NUCLEOTIDE SEQUENCE [LARGE SCALE GENOMIC DNA]</scope>
    <source>
        <strain evidence="4">NIOZ-UU17</strain>
    </source>
</reference>
<dbReference type="Proteomes" id="UP000605201">
    <property type="component" value="Unassembled WGS sequence"/>
</dbReference>
<name>A0A8J6NXT2_9BACT</name>
<dbReference type="InterPro" id="IPR027417">
    <property type="entry name" value="P-loop_NTPase"/>
</dbReference>
<accession>A0A8J6NXT2</accession>
<dbReference type="InterPro" id="IPR041546">
    <property type="entry name" value="ClpA/ClpB_AAA_lid"/>
</dbReference>
<feature type="domain" description="ClpA/ClpB AAA lid" evidence="3">
    <location>
        <begin position="2"/>
        <end position="59"/>
    </location>
</feature>
<keyword evidence="2" id="KW-0067">ATP-binding</keyword>